<keyword evidence="2" id="KW-0479">Metal-binding</keyword>
<gene>
    <name evidence="5" type="ORF">NEMVEDRAFT_v1g223916</name>
</gene>
<dbReference type="PhylomeDB" id="A7T8S9"/>
<dbReference type="SUPFAM" id="SSF51726">
    <property type="entry name" value="UROD/MetE-like"/>
    <property type="match status" value="1"/>
</dbReference>
<dbReference type="Pfam" id="PF01717">
    <property type="entry name" value="Meth_synt_2"/>
    <property type="match status" value="1"/>
</dbReference>
<dbReference type="STRING" id="45351.A7T8S9"/>
<dbReference type="Gene3D" id="3.20.20.210">
    <property type="match status" value="2"/>
</dbReference>
<dbReference type="PANTHER" id="PTHR30519">
    <property type="entry name" value="5-METHYLTETRAHYDROPTEROYLTRIGLUTAMATE--HOMOCYSTEINE METHYLTRANSFERASE"/>
    <property type="match status" value="1"/>
</dbReference>
<evidence type="ECO:0000256" key="2">
    <source>
        <dbReference type="ARBA" id="ARBA00022723"/>
    </source>
</evidence>
<dbReference type="KEGG" id="nve:5497927"/>
<dbReference type="AlphaFoldDB" id="A7T8S9"/>
<dbReference type="HOGENOM" id="CLU_1639645_0_0_1"/>
<name>A7T8S9_NEMVE</name>
<feature type="domain" description="Cobalamin-independent methionine synthase MetE C-terminal/archaeal" evidence="4">
    <location>
        <begin position="73"/>
        <end position="162"/>
    </location>
</feature>
<evidence type="ECO:0000313" key="6">
    <source>
        <dbReference type="Proteomes" id="UP000001593"/>
    </source>
</evidence>
<reference evidence="5 6" key="1">
    <citation type="journal article" date="2007" name="Science">
        <title>Sea anemone genome reveals ancestral eumetazoan gene repertoire and genomic organization.</title>
        <authorList>
            <person name="Putnam N.H."/>
            <person name="Srivastava M."/>
            <person name="Hellsten U."/>
            <person name="Dirks B."/>
            <person name="Chapman J."/>
            <person name="Salamov A."/>
            <person name="Terry A."/>
            <person name="Shapiro H."/>
            <person name="Lindquist E."/>
            <person name="Kapitonov V.V."/>
            <person name="Jurka J."/>
            <person name="Genikhovich G."/>
            <person name="Grigoriev I.V."/>
            <person name="Lucas S.M."/>
            <person name="Steele R.E."/>
            <person name="Finnerty J.R."/>
            <person name="Technau U."/>
            <person name="Martindale M.Q."/>
            <person name="Rokhsar D.S."/>
        </authorList>
    </citation>
    <scope>NUCLEOTIDE SEQUENCE [LARGE SCALE GENOMIC DNA]</scope>
    <source>
        <strain evidence="6">CH2 X CH6</strain>
    </source>
</reference>
<evidence type="ECO:0000313" key="5">
    <source>
        <dbReference type="EMBL" id="EDO27605.1"/>
    </source>
</evidence>
<evidence type="ECO:0000256" key="1">
    <source>
        <dbReference type="ARBA" id="ARBA00001947"/>
    </source>
</evidence>
<keyword evidence="3" id="KW-0862">Zinc</keyword>
<keyword evidence="6" id="KW-1185">Reference proteome</keyword>
<organism evidence="5 6">
    <name type="scientific">Nematostella vectensis</name>
    <name type="common">Starlet sea anemone</name>
    <dbReference type="NCBI Taxonomy" id="45351"/>
    <lineage>
        <taxon>Eukaryota</taxon>
        <taxon>Metazoa</taxon>
        <taxon>Cnidaria</taxon>
        <taxon>Anthozoa</taxon>
        <taxon>Hexacorallia</taxon>
        <taxon>Actiniaria</taxon>
        <taxon>Edwardsiidae</taxon>
        <taxon>Nematostella</taxon>
    </lineage>
</organism>
<comment type="cofactor">
    <cofactor evidence="1">
        <name>Zn(2+)</name>
        <dbReference type="ChEBI" id="CHEBI:29105"/>
    </cofactor>
</comment>
<sequence>MTERPVKATLPGPMTIINSIADDFYHDDEKLGSLLAGLLNQEILALAAAGCKYIQDQQDYIKADPDAYLKIASKLDSSGFDHISIEDAHRHNDLELFHKFKQSKVVLGVIKIASSQIETVQQVKQRLEEVLTVLPADRLIVAPDCGLGFLSEKQALEKLSVM</sequence>
<feature type="non-terminal residue" evidence="5">
    <location>
        <position position="162"/>
    </location>
</feature>
<dbReference type="GO" id="GO:0003871">
    <property type="term" value="F:5-methyltetrahydropteroyltriglutamate-homocysteine S-methyltransferase activity"/>
    <property type="evidence" value="ECO:0007669"/>
    <property type="project" value="InterPro"/>
</dbReference>
<evidence type="ECO:0000259" key="4">
    <source>
        <dbReference type="Pfam" id="PF01717"/>
    </source>
</evidence>
<accession>A7T8S9</accession>
<dbReference type="InterPro" id="IPR038071">
    <property type="entry name" value="UROD/MetE-like_sf"/>
</dbReference>
<protein>
    <recommendedName>
        <fullName evidence="4">Cobalamin-independent methionine synthase MetE C-terminal/archaeal domain-containing protein</fullName>
    </recommendedName>
</protein>
<dbReference type="OMA" id="KCPLFER"/>
<dbReference type="GO" id="GO:0008270">
    <property type="term" value="F:zinc ion binding"/>
    <property type="evidence" value="ECO:0007669"/>
    <property type="project" value="InterPro"/>
</dbReference>
<dbReference type="GO" id="GO:0009086">
    <property type="term" value="P:methionine biosynthetic process"/>
    <property type="evidence" value="ECO:0007669"/>
    <property type="project" value="InterPro"/>
</dbReference>
<dbReference type="InParanoid" id="A7T8S9"/>
<proteinExistence type="predicted"/>
<dbReference type="InterPro" id="IPR002629">
    <property type="entry name" value="Met_Synth_C/arc"/>
</dbReference>
<dbReference type="EMBL" id="DS472898">
    <property type="protein sequence ID" value="EDO27605.1"/>
    <property type="molecule type" value="Genomic_DNA"/>
</dbReference>
<dbReference type="Proteomes" id="UP000001593">
    <property type="component" value="Unassembled WGS sequence"/>
</dbReference>
<evidence type="ECO:0000256" key="3">
    <source>
        <dbReference type="ARBA" id="ARBA00022833"/>
    </source>
</evidence>
<dbReference type="eggNOG" id="KOG2263">
    <property type="taxonomic scope" value="Eukaryota"/>
</dbReference>